<evidence type="ECO:0000313" key="3">
    <source>
        <dbReference type="Proteomes" id="UP000259026"/>
    </source>
</evidence>
<name>A0A385EA27_9CAUD</name>
<gene>
    <name evidence="2" type="ORF">CcrPW_gp202c</name>
</gene>
<keyword evidence="3" id="KW-1185">Reference proteome</keyword>
<evidence type="ECO:0000313" key="2">
    <source>
        <dbReference type="EMBL" id="AXQ68741.1"/>
    </source>
</evidence>
<dbReference type="Proteomes" id="UP000259026">
    <property type="component" value="Segment"/>
</dbReference>
<reference evidence="2" key="2">
    <citation type="submission" date="2018-09" db="EMBL/GenBank/DDBJ databases">
        <title>Giant CbK-like Caulobacter bacteriophages have genetically divergent genomes.</title>
        <authorList>
            <person name="Wilson K."/>
            <person name="Ely B."/>
        </authorList>
    </citation>
    <scope>NUCLEOTIDE SEQUENCE [LARGE SCALE GENOMIC DNA]</scope>
</reference>
<dbReference type="EMBL" id="MH588545">
    <property type="protein sequence ID" value="AXQ68741.1"/>
    <property type="molecule type" value="Genomic_DNA"/>
</dbReference>
<evidence type="ECO:0000256" key="1">
    <source>
        <dbReference type="SAM" id="Phobius"/>
    </source>
</evidence>
<keyword evidence="1" id="KW-0812">Transmembrane</keyword>
<reference evidence="2" key="1">
    <citation type="submission" date="2018-07" db="EMBL/GenBank/DDBJ databases">
        <authorList>
            <person name="Quirk P.G."/>
            <person name="Krulwich T.A."/>
        </authorList>
    </citation>
    <scope>NUCLEOTIDE SEQUENCE</scope>
</reference>
<accession>A0A385EA27</accession>
<sequence length="172" mass="18991">MSTFTTELSSLYNLIKPCDSAWVMWAGALTSGAYLGGVGVLRSGDNTYDPMGVLAAVNDVDWTWDERDEAWAFEGEVYTLPAARIKEWLDAKGSNLPDRLAELQKVLQRESDNGSTLAQLGEAMLEGKALAEREHQRFSTARMRTYGGGVYPDRVVSNEFIDDHNFYGVGGL</sequence>
<proteinExistence type="predicted"/>
<keyword evidence="1" id="KW-1133">Transmembrane helix</keyword>
<feature type="transmembrane region" description="Helical" evidence="1">
    <location>
        <begin position="20"/>
        <end position="41"/>
    </location>
</feature>
<protein>
    <submittedName>
        <fullName evidence="2">Uncharacterized protein</fullName>
    </submittedName>
</protein>
<keyword evidence="1" id="KW-0472">Membrane</keyword>
<organism evidence="2 3">
    <name type="scientific">Caulobacter phage CcrPW</name>
    <dbReference type="NCBI Taxonomy" id="2283271"/>
    <lineage>
        <taxon>Viruses</taxon>
        <taxon>Duplodnaviria</taxon>
        <taxon>Heunggongvirae</taxon>
        <taxon>Uroviricota</taxon>
        <taxon>Caudoviricetes</taxon>
        <taxon>Jeanschmidtviridae</taxon>
        <taxon>Colossusvirus</taxon>
        <taxon>Colossusvirus PW</taxon>
    </lineage>
</organism>